<keyword evidence="7" id="KW-0175">Coiled coil</keyword>
<dbReference type="SUPFAM" id="SSF57667">
    <property type="entry name" value="beta-beta-alpha zinc fingers"/>
    <property type="match status" value="1"/>
</dbReference>
<protein>
    <submittedName>
        <fullName evidence="9">Zinc finger and SCAN domain-containing protein 10</fullName>
    </submittedName>
</protein>
<dbReference type="InterPro" id="IPR036236">
    <property type="entry name" value="Znf_C2H2_sf"/>
</dbReference>
<evidence type="ECO:0000259" key="8">
    <source>
        <dbReference type="PROSITE" id="PS50157"/>
    </source>
</evidence>
<dbReference type="PANTHER" id="PTHR24377">
    <property type="entry name" value="IP01015P-RELATED"/>
    <property type="match status" value="1"/>
</dbReference>
<accession>A0A226F0U3</accession>
<keyword evidence="2" id="KW-0677">Repeat</keyword>
<feature type="domain" description="C2H2-type" evidence="8">
    <location>
        <begin position="168"/>
        <end position="195"/>
    </location>
</feature>
<dbReference type="OrthoDB" id="8113227at2759"/>
<evidence type="ECO:0000256" key="6">
    <source>
        <dbReference type="PROSITE-ProRule" id="PRU00042"/>
    </source>
</evidence>
<organism evidence="9 10">
    <name type="scientific">Folsomia candida</name>
    <name type="common">Springtail</name>
    <dbReference type="NCBI Taxonomy" id="158441"/>
    <lineage>
        <taxon>Eukaryota</taxon>
        <taxon>Metazoa</taxon>
        <taxon>Ecdysozoa</taxon>
        <taxon>Arthropoda</taxon>
        <taxon>Hexapoda</taxon>
        <taxon>Collembola</taxon>
        <taxon>Entomobryomorpha</taxon>
        <taxon>Isotomoidea</taxon>
        <taxon>Isotomidae</taxon>
        <taxon>Proisotominae</taxon>
        <taxon>Folsomia</taxon>
    </lineage>
</organism>
<evidence type="ECO:0000313" key="10">
    <source>
        <dbReference type="Proteomes" id="UP000198287"/>
    </source>
</evidence>
<dbReference type="AlphaFoldDB" id="A0A226F0U3"/>
<keyword evidence="4" id="KW-0862">Zinc</keyword>
<dbReference type="EMBL" id="LNIX01000001">
    <property type="protein sequence ID" value="OXA63392.1"/>
    <property type="molecule type" value="Genomic_DNA"/>
</dbReference>
<dbReference type="SMART" id="SM00355">
    <property type="entry name" value="ZnF_C2H2"/>
    <property type="match status" value="3"/>
</dbReference>
<evidence type="ECO:0000256" key="1">
    <source>
        <dbReference type="ARBA" id="ARBA00022723"/>
    </source>
</evidence>
<proteinExistence type="predicted"/>
<evidence type="ECO:0000256" key="2">
    <source>
        <dbReference type="ARBA" id="ARBA00022737"/>
    </source>
</evidence>
<evidence type="ECO:0000256" key="4">
    <source>
        <dbReference type="ARBA" id="ARBA00022833"/>
    </source>
</evidence>
<name>A0A226F0U3_FOLCA</name>
<dbReference type="PROSITE" id="PS00028">
    <property type="entry name" value="ZINC_FINGER_C2H2_1"/>
    <property type="match status" value="2"/>
</dbReference>
<dbReference type="GO" id="GO:0008270">
    <property type="term" value="F:zinc ion binding"/>
    <property type="evidence" value="ECO:0007669"/>
    <property type="project" value="UniProtKB-KW"/>
</dbReference>
<keyword evidence="5" id="KW-0539">Nucleus</keyword>
<comment type="caution">
    <text evidence="9">The sequence shown here is derived from an EMBL/GenBank/DDBJ whole genome shotgun (WGS) entry which is preliminary data.</text>
</comment>
<evidence type="ECO:0000313" key="9">
    <source>
        <dbReference type="EMBL" id="OXA63392.1"/>
    </source>
</evidence>
<keyword evidence="3 6" id="KW-0863">Zinc-finger</keyword>
<evidence type="ECO:0000256" key="3">
    <source>
        <dbReference type="ARBA" id="ARBA00022771"/>
    </source>
</evidence>
<evidence type="ECO:0000256" key="7">
    <source>
        <dbReference type="SAM" id="Coils"/>
    </source>
</evidence>
<keyword evidence="1" id="KW-0479">Metal-binding</keyword>
<reference evidence="9 10" key="1">
    <citation type="submission" date="2015-12" db="EMBL/GenBank/DDBJ databases">
        <title>The genome of Folsomia candida.</title>
        <authorList>
            <person name="Faddeeva A."/>
            <person name="Derks M.F."/>
            <person name="Anvar Y."/>
            <person name="Smit S."/>
            <person name="Van Straalen N."/>
            <person name="Roelofs D."/>
        </authorList>
    </citation>
    <scope>NUCLEOTIDE SEQUENCE [LARGE SCALE GENOMIC DNA]</scope>
    <source>
        <strain evidence="9 10">VU population</strain>
        <tissue evidence="9">Whole body</tissue>
    </source>
</reference>
<sequence length="355" mass="40237">MAKVFVMEWWDKNPNKVLSEGEEGAKYIGNYEGCTEEETAEQAATIHVDNLRYKDQTCSDQDYYKQGFWPNVQGAYWTGVEAKTMSKAKVKKAVVRRHDKKAASTLASHRSLASLGEKGVKKIVAKIKSNPHLAKHISSQPVGKLDLLLDKPSSSTELYVPDPLLKPWTCNQCHAKFGDKPGYLRHLRRHKEVKTQSCALCAQSYTENYELTRHIERCHGEGVWKCKNCPCRLQTKNGLGRHEKYCTKVGVNWKPTQQSQLHHVPTEIDVVKAQLAEKDAQLAEKDAQLAEKDAQLAEKDAQLAEKDAQLAEKDAQLAEKDAQLAEYKEDDLVISDDEFGFKEYMADKLLLQYNK</sequence>
<dbReference type="PROSITE" id="PS50157">
    <property type="entry name" value="ZINC_FINGER_C2H2_2"/>
    <property type="match status" value="1"/>
</dbReference>
<dbReference type="InterPro" id="IPR050826">
    <property type="entry name" value="Krueppel_C2H2_ZnFinger"/>
</dbReference>
<gene>
    <name evidence="9" type="ORF">Fcan01_03095</name>
</gene>
<dbReference type="Proteomes" id="UP000198287">
    <property type="component" value="Unassembled WGS sequence"/>
</dbReference>
<feature type="coiled-coil region" evidence="7">
    <location>
        <begin position="268"/>
        <end position="330"/>
    </location>
</feature>
<keyword evidence="10" id="KW-1185">Reference proteome</keyword>
<evidence type="ECO:0000256" key="5">
    <source>
        <dbReference type="ARBA" id="ARBA00023242"/>
    </source>
</evidence>
<dbReference type="InterPro" id="IPR013087">
    <property type="entry name" value="Znf_C2H2_type"/>
</dbReference>
<dbReference type="Gene3D" id="3.30.160.60">
    <property type="entry name" value="Classic Zinc Finger"/>
    <property type="match status" value="1"/>
</dbReference>